<dbReference type="EMBL" id="JACRST010000012">
    <property type="protein sequence ID" value="MBC8547006.1"/>
    <property type="molecule type" value="Genomic_DNA"/>
</dbReference>
<organism evidence="1 2">
    <name type="scientific">Ligaoa zhengdingensis</name>
    <dbReference type="NCBI Taxonomy" id="2763658"/>
    <lineage>
        <taxon>Bacteria</taxon>
        <taxon>Bacillati</taxon>
        <taxon>Bacillota</taxon>
        <taxon>Clostridia</taxon>
        <taxon>Eubacteriales</taxon>
        <taxon>Oscillospiraceae</taxon>
        <taxon>Ligaoa</taxon>
    </lineage>
</organism>
<dbReference type="AlphaFoldDB" id="A0A926DY81"/>
<dbReference type="RefSeq" id="WP_249283079.1">
    <property type="nucleotide sequence ID" value="NZ_JACRST010000012.1"/>
</dbReference>
<proteinExistence type="predicted"/>
<name>A0A926DY81_9FIRM</name>
<accession>A0A926DY81</accession>
<dbReference type="Proteomes" id="UP000653127">
    <property type="component" value="Unassembled WGS sequence"/>
</dbReference>
<reference evidence="1" key="1">
    <citation type="submission" date="2020-08" db="EMBL/GenBank/DDBJ databases">
        <title>Genome public.</title>
        <authorList>
            <person name="Liu C."/>
            <person name="Sun Q."/>
        </authorList>
    </citation>
    <scope>NUCLEOTIDE SEQUENCE</scope>
    <source>
        <strain evidence="1">NSJ-31</strain>
    </source>
</reference>
<evidence type="ECO:0000313" key="2">
    <source>
        <dbReference type="Proteomes" id="UP000653127"/>
    </source>
</evidence>
<evidence type="ECO:0000313" key="1">
    <source>
        <dbReference type="EMBL" id="MBC8547006.1"/>
    </source>
</evidence>
<keyword evidence="2" id="KW-1185">Reference proteome</keyword>
<gene>
    <name evidence="1" type="ORF">H8711_08685</name>
</gene>
<sequence length="70" mass="8009">MNLKNKQITIGELLANPQAKRIAQREFPQLMRNPFVISMARGMTLQQALGYAGNLSREQIDRILAELERI</sequence>
<comment type="caution">
    <text evidence="1">The sequence shown here is derived from an EMBL/GenBank/DDBJ whole genome shotgun (WGS) entry which is preliminary data.</text>
</comment>
<protein>
    <submittedName>
        <fullName evidence="1">Uncharacterized protein</fullName>
    </submittedName>
</protein>